<dbReference type="PROSITE" id="PS00107">
    <property type="entry name" value="PROTEIN_KINASE_ATP"/>
    <property type="match status" value="1"/>
</dbReference>
<evidence type="ECO:0000259" key="7">
    <source>
        <dbReference type="PROSITE" id="PS50011"/>
    </source>
</evidence>
<proteinExistence type="predicted"/>
<keyword evidence="3 6" id="KW-0547">Nucleotide-binding</keyword>
<evidence type="ECO:0000256" key="3">
    <source>
        <dbReference type="ARBA" id="ARBA00022741"/>
    </source>
</evidence>
<dbReference type="GO" id="GO:0005524">
    <property type="term" value="F:ATP binding"/>
    <property type="evidence" value="ECO:0007669"/>
    <property type="project" value="UniProtKB-UniRule"/>
</dbReference>
<dbReference type="Proteomes" id="UP000887574">
    <property type="component" value="Unplaced"/>
</dbReference>
<dbReference type="Gene3D" id="1.10.510.10">
    <property type="entry name" value="Transferase(Phosphotransferase) domain 1"/>
    <property type="match status" value="1"/>
</dbReference>
<evidence type="ECO:0000313" key="9">
    <source>
        <dbReference type="WBParaSite" id="jg4274"/>
    </source>
</evidence>
<dbReference type="WBParaSite" id="jg4274">
    <property type="protein sequence ID" value="jg4274"/>
    <property type="gene ID" value="jg4274"/>
</dbReference>
<protein>
    <submittedName>
        <fullName evidence="9">Protein kinase domain-containing protein</fullName>
    </submittedName>
</protein>
<keyword evidence="4" id="KW-0418">Kinase</keyword>
<evidence type="ECO:0000256" key="4">
    <source>
        <dbReference type="ARBA" id="ARBA00022777"/>
    </source>
</evidence>
<keyword evidence="8" id="KW-1185">Reference proteome</keyword>
<dbReference type="SMART" id="SM00220">
    <property type="entry name" value="S_TKc"/>
    <property type="match status" value="1"/>
</dbReference>
<dbReference type="PANTHER" id="PTHR24351">
    <property type="entry name" value="RIBOSOMAL PROTEIN S6 KINASE"/>
    <property type="match status" value="1"/>
</dbReference>
<keyword evidence="2" id="KW-0808">Transferase</keyword>
<keyword evidence="5 6" id="KW-0067">ATP-binding</keyword>
<evidence type="ECO:0000313" key="8">
    <source>
        <dbReference type="Proteomes" id="UP000887574"/>
    </source>
</evidence>
<reference evidence="9" key="1">
    <citation type="submission" date="2022-11" db="UniProtKB">
        <authorList>
            <consortium name="WormBaseParasite"/>
        </authorList>
    </citation>
    <scope>IDENTIFICATION</scope>
</reference>
<dbReference type="InterPro" id="IPR011009">
    <property type="entry name" value="Kinase-like_dom_sf"/>
</dbReference>
<dbReference type="AlphaFoldDB" id="A0A915EB36"/>
<dbReference type="CDD" id="cd00180">
    <property type="entry name" value="PKc"/>
    <property type="match status" value="1"/>
</dbReference>
<evidence type="ECO:0000256" key="2">
    <source>
        <dbReference type="ARBA" id="ARBA00022679"/>
    </source>
</evidence>
<name>A0A915EB36_9BILA</name>
<organism evidence="8 9">
    <name type="scientific">Ditylenchus dipsaci</name>
    <dbReference type="NCBI Taxonomy" id="166011"/>
    <lineage>
        <taxon>Eukaryota</taxon>
        <taxon>Metazoa</taxon>
        <taxon>Ecdysozoa</taxon>
        <taxon>Nematoda</taxon>
        <taxon>Chromadorea</taxon>
        <taxon>Rhabditida</taxon>
        <taxon>Tylenchina</taxon>
        <taxon>Tylenchomorpha</taxon>
        <taxon>Sphaerularioidea</taxon>
        <taxon>Anguinidae</taxon>
        <taxon>Anguininae</taxon>
        <taxon>Ditylenchus</taxon>
    </lineage>
</organism>
<dbReference type="InterPro" id="IPR017441">
    <property type="entry name" value="Protein_kinase_ATP_BS"/>
</dbReference>
<sequence>MASFQQSNIRLGRGAFGSVTVVKHIGQNKLYAMKNQYLDDMALEEVLVLSKVKGPHTVAMNSYFWVEPLQTRMYIVEEYYRGGSLYKFLEAIGGPLNTDECRFYAAQMLLAISRIHQQGIADFGIAERLLDNPSGVVRDWNYLGAELNYMSTYNWWNNFFNEKFLGLPTEQQEFIKELFSHTPINRAMEMKLKAHPWFKNYTPADWLAIENRKKPAPFTLVFDGETMVYQPTPFYGRQVPIQRAKKTYSLANFTPVVDSQEY</sequence>
<accession>A0A915EB36</accession>
<dbReference type="GO" id="GO:0004674">
    <property type="term" value="F:protein serine/threonine kinase activity"/>
    <property type="evidence" value="ECO:0007669"/>
    <property type="project" value="UniProtKB-KW"/>
</dbReference>
<dbReference type="Pfam" id="PF00069">
    <property type="entry name" value="Pkinase"/>
    <property type="match status" value="1"/>
</dbReference>
<dbReference type="InterPro" id="IPR000719">
    <property type="entry name" value="Prot_kinase_dom"/>
</dbReference>
<evidence type="ECO:0000256" key="1">
    <source>
        <dbReference type="ARBA" id="ARBA00022527"/>
    </source>
</evidence>
<keyword evidence="1" id="KW-0723">Serine/threonine-protein kinase</keyword>
<evidence type="ECO:0000256" key="5">
    <source>
        <dbReference type="ARBA" id="ARBA00022840"/>
    </source>
</evidence>
<dbReference type="SUPFAM" id="SSF56112">
    <property type="entry name" value="Protein kinase-like (PK-like)"/>
    <property type="match status" value="1"/>
</dbReference>
<dbReference type="PROSITE" id="PS50011">
    <property type="entry name" value="PROTEIN_KINASE_DOM"/>
    <property type="match status" value="1"/>
</dbReference>
<feature type="domain" description="Protein kinase" evidence="7">
    <location>
        <begin position="5"/>
        <end position="262"/>
    </location>
</feature>
<evidence type="ECO:0000256" key="6">
    <source>
        <dbReference type="PROSITE-ProRule" id="PRU10141"/>
    </source>
</evidence>
<feature type="binding site" evidence="6">
    <location>
        <position position="34"/>
    </location>
    <ligand>
        <name>ATP</name>
        <dbReference type="ChEBI" id="CHEBI:30616"/>
    </ligand>
</feature>